<evidence type="ECO:0000313" key="2">
    <source>
        <dbReference type="EMBL" id="MFD0958842.1"/>
    </source>
</evidence>
<keyword evidence="1" id="KW-1133">Transmembrane helix</keyword>
<dbReference type="InterPro" id="IPR014231">
    <property type="entry name" value="Spore_YpjB"/>
</dbReference>
<accession>A0ABW3HMV1</accession>
<keyword evidence="3" id="KW-1185">Reference proteome</keyword>
<evidence type="ECO:0000256" key="1">
    <source>
        <dbReference type="SAM" id="Phobius"/>
    </source>
</evidence>
<feature type="transmembrane region" description="Helical" evidence="1">
    <location>
        <begin position="260"/>
        <end position="279"/>
    </location>
</feature>
<comment type="caution">
    <text evidence="2">The sequence shown here is derived from an EMBL/GenBank/DDBJ whole genome shotgun (WGS) entry which is preliminary data.</text>
</comment>
<keyword evidence="1" id="KW-0472">Membrane</keyword>
<proteinExistence type="predicted"/>
<name>A0ABW3HMV1_9BACL</name>
<dbReference type="RefSeq" id="WP_377562645.1">
    <property type="nucleotide sequence ID" value="NZ_JBHTJZ010000005.1"/>
</dbReference>
<gene>
    <name evidence="2" type="ORF">ACFQ2I_05500</name>
</gene>
<evidence type="ECO:0000313" key="3">
    <source>
        <dbReference type="Proteomes" id="UP001596989"/>
    </source>
</evidence>
<dbReference type="Pfam" id="PF09577">
    <property type="entry name" value="Spore_YpjB"/>
    <property type="match status" value="1"/>
</dbReference>
<protein>
    <submittedName>
        <fullName evidence="2">Sporulation protein YpjB</fullName>
    </submittedName>
</protein>
<keyword evidence="1" id="KW-0812">Transmembrane</keyword>
<organism evidence="2 3">
    <name type="scientific">Paenibacillus chungangensis</name>
    <dbReference type="NCBI Taxonomy" id="696535"/>
    <lineage>
        <taxon>Bacteria</taxon>
        <taxon>Bacillati</taxon>
        <taxon>Bacillota</taxon>
        <taxon>Bacilli</taxon>
        <taxon>Bacillales</taxon>
        <taxon>Paenibacillaceae</taxon>
        <taxon>Paenibacillus</taxon>
    </lineage>
</organism>
<dbReference type="EMBL" id="JBHTJZ010000005">
    <property type="protein sequence ID" value="MFD0958842.1"/>
    <property type="molecule type" value="Genomic_DNA"/>
</dbReference>
<dbReference type="Proteomes" id="UP001596989">
    <property type="component" value="Unassembled WGS sequence"/>
</dbReference>
<sequence length="293" mass="33127">MFTRILLPFLSTIILALGATGMLGSYGASDISVHAVRDARFDKLMKLDTIAESLYTASYSHNRQAAYSHLLTLKRYLEDEIIQQYGAEDGWRLMIADADKVERALTDGQPDMNWLEQVTRIRLAVDAMVRPDRALWLPYEQLLRDDVSSIRQAWHRGDGSEGPAAAAMLHRMHVHANRIEAAANIAGHQLRMRELMERIQYGRRILVAMEKQGAEKLRPISNQEVERTLATMDNVISAIYSGDDGMSYPAIASPEQGKPLRWIFMIGTMISAVLTLVGWRKYRTRPYGIKPIA</sequence>
<reference evidence="3" key="1">
    <citation type="journal article" date="2019" name="Int. J. Syst. Evol. Microbiol.">
        <title>The Global Catalogue of Microorganisms (GCM) 10K type strain sequencing project: providing services to taxonomists for standard genome sequencing and annotation.</title>
        <authorList>
            <consortium name="The Broad Institute Genomics Platform"/>
            <consortium name="The Broad Institute Genome Sequencing Center for Infectious Disease"/>
            <person name="Wu L."/>
            <person name="Ma J."/>
        </authorList>
    </citation>
    <scope>NUCLEOTIDE SEQUENCE [LARGE SCALE GENOMIC DNA]</scope>
    <source>
        <strain evidence="3">CCUG 59129</strain>
    </source>
</reference>